<keyword evidence="1" id="KW-0732">Signal</keyword>
<dbReference type="RefSeq" id="WP_133578503.1">
    <property type="nucleotide sequence ID" value="NZ_SNYJ01000001.1"/>
</dbReference>
<name>A0A4R6U803_9BACI</name>
<dbReference type="InterPro" id="IPR012854">
    <property type="entry name" value="Cu_amine_oxidase-like_N"/>
</dbReference>
<evidence type="ECO:0000259" key="2">
    <source>
        <dbReference type="Pfam" id="PF07833"/>
    </source>
</evidence>
<accession>A0A4R6U803</accession>
<feature type="signal peptide" evidence="1">
    <location>
        <begin position="1"/>
        <end position="18"/>
    </location>
</feature>
<dbReference type="Pfam" id="PF07833">
    <property type="entry name" value="Cu_amine_oxidN1"/>
    <property type="match status" value="1"/>
</dbReference>
<evidence type="ECO:0000256" key="1">
    <source>
        <dbReference type="SAM" id="SignalP"/>
    </source>
</evidence>
<organism evidence="3 4">
    <name type="scientific">Aureibacillus halotolerans</name>
    <dbReference type="NCBI Taxonomy" id="1508390"/>
    <lineage>
        <taxon>Bacteria</taxon>
        <taxon>Bacillati</taxon>
        <taxon>Bacillota</taxon>
        <taxon>Bacilli</taxon>
        <taxon>Bacillales</taxon>
        <taxon>Bacillaceae</taxon>
        <taxon>Aureibacillus</taxon>
    </lineage>
</organism>
<gene>
    <name evidence="3" type="ORF">EV213_10187</name>
</gene>
<reference evidence="3 4" key="1">
    <citation type="submission" date="2019-03" db="EMBL/GenBank/DDBJ databases">
        <title>Genomic Encyclopedia of Type Strains, Phase IV (KMG-IV): sequencing the most valuable type-strain genomes for metagenomic binning, comparative biology and taxonomic classification.</title>
        <authorList>
            <person name="Goeker M."/>
        </authorList>
    </citation>
    <scope>NUCLEOTIDE SEQUENCE [LARGE SCALE GENOMIC DNA]</scope>
    <source>
        <strain evidence="3 4">DSM 28697</strain>
    </source>
</reference>
<evidence type="ECO:0000313" key="3">
    <source>
        <dbReference type="EMBL" id="TDQ42658.1"/>
    </source>
</evidence>
<proteinExistence type="predicted"/>
<dbReference type="EMBL" id="SNYJ01000001">
    <property type="protein sequence ID" value="TDQ42658.1"/>
    <property type="molecule type" value="Genomic_DNA"/>
</dbReference>
<dbReference type="AlphaFoldDB" id="A0A4R6U803"/>
<feature type="chain" id="PRO_5039062343" evidence="1">
    <location>
        <begin position="19"/>
        <end position="92"/>
    </location>
</feature>
<evidence type="ECO:0000313" key="4">
    <source>
        <dbReference type="Proteomes" id="UP000295632"/>
    </source>
</evidence>
<comment type="caution">
    <text evidence="3">The sequence shown here is derived from an EMBL/GenBank/DDBJ whole genome shotgun (WGS) entry which is preliminary data.</text>
</comment>
<protein>
    <submittedName>
        <fullName evidence="3">Copper amine oxidase-like protein</fullName>
    </submittedName>
</protein>
<dbReference type="OrthoDB" id="2593413at2"/>
<keyword evidence="4" id="KW-1185">Reference proteome</keyword>
<dbReference type="Proteomes" id="UP000295632">
    <property type="component" value="Unassembled WGS sequence"/>
</dbReference>
<feature type="domain" description="Copper amine oxidase-like N-terminal" evidence="2">
    <location>
        <begin position="45"/>
        <end position="88"/>
    </location>
</feature>
<sequence length="92" mass="10550">MKRTLLCFIGLISVFIFANVPTASATYVKKEDVHMKLNEAYVIYSHQTMPYVDERDRTLVPLRLVADLLKGAETSWNESKQEVTITFNGLRL</sequence>